<evidence type="ECO:0000256" key="2">
    <source>
        <dbReference type="ARBA" id="ARBA00022692"/>
    </source>
</evidence>
<dbReference type="Proteomes" id="UP000549394">
    <property type="component" value="Unassembled WGS sequence"/>
</dbReference>
<feature type="compositionally biased region" description="Basic and acidic residues" evidence="6">
    <location>
        <begin position="944"/>
        <end position="953"/>
    </location>
</feature>
<dbReference type="GO" id="GO:0016020">
    <property type="term" value="C:membrane"/>
    <property type="evidence" value="ECO:0007669"/>
    <property type="project" value="InterPro"/>
</dbReference>
<organism evidence="8 9">
    <name type="scientific">Dimorphilus gyrociliatus</name>
    <dbReference type="NCBI Taxonomy" id="2664684"/>
    <lineage>
        <taxon>Eukaryota</taxon>
        <taxon>Metazoa</taxon>
        <taxon>Spiralia</taxon>
        <taxon>Lophotrochozoa</taxon>
        <taxon>Annelida</taxon>
        <taxon>Polychaeta</taxon>
        <taxon>Polychaeta incertae sedis</taxon>
        <taxon>Dinophilidae</taxon>
        <taxon>Dimorphilus</taxon>
    </lineage>
</organism>
<feature type="region of interest" description="Disordered" evidence="6">
    <location>
        <begin position="214"/>
        <end position="259"/>
    </location>
</feature>
<feature type="compositionally biased region" description="Low complexity" evidence="6">
    <location>
        <begin position="470"/>
        <end position="488"/>
    </location>
</feature>
<dbReference type="GO" id="GO:0012505">
    <property type="term" value="C:endomembrane system"/>
    <property type="evidence" value="ECO:0007669"/>
    <property type="project" value="UniProtKB-SubCell"/>
</dbReference>
<feature type="compositionally biased region" description="Polar residues" evidence="6">
    <location>
        <begin position="918"/>
        <end position="933"/>
    </location>
</feature>
<feature type="compositionally biased region" description="Acidic residues" evidence="6">
    <location>
        <begin position="409"/>
        <end position="426"/>
    </location>
</feature>
<comment type="subcellular location">
    <subcellularLocation>
        <location evidence="1">Endomembrane system</location>
    </subcellularLocation>
</comment>
<feature type="region of interest" description="Disordered" evidence="6">
    <location>
        <begin position="134"/>
        <end position="184"/>
    </location>
</feature>
<name>A0A7I8VWF2_9ANNE</name>
<evidence type="ECO:0000256" key="3">
    <source>
        <dbReference type="ARBA" id="ARBA00022989"/>
    </source>
</evidence>
<reference evidence="8 9" key="1">
    <citation type="submission" date="2020-08" db="EMBL/GenBank/DDBJ databases">
        <authorList>
            <person name="Hejnol A."/>
        </authorList>
    </citation>
    <scope>NUCLEOTIDE SEQUENCE [LARGE SCALE GENOMIC DNA]</scope>
</reference>
<feature type="region of interest" description="Disordered" evidence="6">
    <location>
        <begin position="634"/>
        <end position="674"/>
    </location>
</feature>
<dbReference type="PROSITE" id="PS51469">
    <property type="entry name" value="SUN"/>
    <property type="match status" value="1"/>
</dbReference>
<dbReference type="EMBL" id="CAJFCJ010000011">
    <property type="protein sequence ID" value="CAD5119876.1"/>
    <property type="molecule type" value="Genomic_DNA"/>
</dbReference>
<feature type="domain" description="SUN" evidence="7">
    <location>
        <begin position="242"/>
        <end position="405"/>
    </location>
</feature>
<dbReference type="GO" id="GO:0034975">
    <property type="term" value="P:protein folding in endoplasmic reticulum"/>
    <property type="evidence" value="ECO:0007669"/>
    <property type="project" value="TreeGrafter"/>
</dbReference>
<evidence type="ECO:0000259" key="7">
    <source>
        <dbReference type="PROSITE" id="PS51469"/>
    </source>
</evidence>
<evidence type="ECO:0000313" key="8">
    <source>
        <dbReference type="EMBL" id="CAD5119876.1"/>
    </source>
</evidence>
<dbReference type="PANTHER" id="PTHR12953">
    <property type="entry name" value="MEMBRANE PROTEIN CH1 RELATED"/>
    <property type="match status" value="1"/>
</dbReference>
<evidence type="ECO:0000256" key="1">
    <source>
        <dbReference type="ARBA" id="ARBA00004308"/>
    </source>
</evidence>
<evidence type="ECO:0000313" key="9">
    <source>
        <dbReference type="Proteomes" id="UP000549394"/>
    </source>
</evidence>
<keyword evidence="4" id="KW-0472">Membrane</keyword>
<dbReference type="PANTHER" id="PTHR12953:SF0">
    <property type="entry name" value="SUN DOMAIN-CONTAINING OSSIFICATION FACTOR"/>
    <property type="match status" value="1"/>
</dbReference>
<keyword evidence="5" id="KW-0175">Coiled coil</keyword>
<gene>
    <name evidence="8" type="ORF">DGYR_LOCUS8055</name>
</gene>
<dbReference type="AlphaFoldDB" id="A0A7I8VWF2"/>
<accession>A0A7I8VWF2</accession>
<feature type="region of interest" description="Disordered" evidence="6">
    <location>
        <begin position="918"/>
        <end position="953"/>
    </location>
</feature>
<feature type="compositionally biased region" description="Low complexity" evidence="6">
    <location>
        <begin position="239"/>
        <end position="254"/>
    </location>
</feature>
<protein>
    <submittedName>
        <fullName evidence="8">DgyrCDS8461</fullName>
    </submittedName>
</protein>
<comment type="caution">
    <text evidence="8">The sequence shown here is derived from an EMBL/GenBank/DDBJ whole genome shotgun (WGS) entry which is preliminary data.</text>
</comment>
<feature type="compositionally biased region" description="Basic and acidic residues" evidence="6">
    <location>
        <begin position="975"/>
        <end position="989"/>
    </location>
</feature>
<evidence type="ECO:0000256" key="6">
    <source>
        <dbReference type="SAM" id="MobiDB-lite"/>
    </source>
</evidence>
<feature type="compositionally biased region" description="Basic and acidic residues" evidence="6">
    <location>
        <begin position="138"/>
        <end position="182"/>
    </location>
</feature>
<keyword evidence="9" id="KW-1185">Reference proteome</keyword>
<proteinExistence type="predicted"/>
<feature type="region of interest" description="Disordered" evidence="6">
    <location>
        <begin position="975"/>
        <end position="996"/>
    </location>
</feature>
<feature type="compositionally biased region" description="Polar residues" evidence="6">
    <location>
        <begin position="660"/>
        <end position="674"/>
    </location>
</feature>
<feature type="region of interest" description="Disordered" evidence="6">
    <location>
        <begin position="409"/>
        <end position="438"/>
    </location>
</feature>
<dbReference type="InterPro" id="IPR012919">
    <property type="entry name" value="SUN_dom"/>
</dbReference>
<feature type="compositionally biased region" description="Basic and acidic residues" evidence="6">
    <location>
        <begin position="642"/>
        <end position="659"/>
    </location>
</feature>
<dbReference type="OrthoDB" id="266334at2759"/>
<keyword evidence="3" id="KW-1133">Transmembrane helix</keyword>
<feature type="compositionally biased region" description="Polar residues" evidence="6">
    <location>
        <begin position="223"/>
        <end position="238"/>
    </location>
</feature>
<feature type="compositionally biased region" description="Polar residues" evidence="6">
    <location>
        <begin position="498"/>
        <end position="508"/>
    </location>
</feature>
<evidence type="ECO:0000256" key="4">
    <source>
        <dbReference type="ARBA" id="ARBA00023136"/>
    </source>
</evidence>
<keyword evidence="2" id="KW-0812">Transmembrane</keyword>
<evidence type="ECO:0000256" key="5">
    <source>
        <dbReference type="SAM" id="Coils"/>
    </source>
</evidence>
<dbReference type="Pfam" id="PF07738">
    <property type="entry name" value="Sad1_UNC"/>
    <property type="match status" value="1"/>
</dbReference>
<dbReference type="InterPro" id="IPR045120">
    <property type="entry name" value="Suco/Slp1-like"/>
</dbReference>
<feature type="coiled-coil region" evidence="5">
    <location>
        <begin position="791"/>
        <end position="825"/>
    </location>
</feature>
<sequence>MSGILCVTLYTLAEDIDVKRADATQRRFDATPNSESTVSEGLGGKAVSIDPEEKKTTVKNVEIIEPCSPEDDPSLNIEKKESVSTEIEETLQTSINAVPSDPQIPNPNIQSSPVDQAILTEDIQTEIISEQVVTVDTDTGKEEIESAKGPETDSQTDKSVDKETGSSIDKESTSKSPNKETDEISIANAEETAKSSQEELPSFEEWRQKELEAEKNKGPIIHSTPSNTNLPPSESNVANTNNQNGILNNNGANSGKRKTNGVNYASSRCGAKILNSNTDSSNVHAILTENKDSYMNSPCSAKKFFTVELCESIAVRAIKLGSYELFSSLPKTFSVKVSERWPTKEWKSLGIFHARELRDVQLFNIVLPPSSIETFTKYIRIDMMEHFGKEHYCPVSVLRVYGITDDYDDSDTIEPDQVENNQEDDNANVVPPNEKSPTLFKTAKDTVIGLMHKMLSKEEEGGKDGFNTKNSANSNETMENNSTSLNSNGTFSGPCAPNATSNGTNEDNKVINKTTNCPEIPIAISKSATHGFFLDNLKNICWNCENPVHLDSSFQCSYFPSVFLCRYFEIFIGLSVCCVSSVPDLSSTEILLKTDSSTLSAIENSPTASIVVEPSLSQTTSSLELTVTSSEIESSTISSSLEEEKSSSVDMSTETKELFSSKQEQVLSTQSSENLEIEATQSTFSSNEEVYTSTLGPDTAQIRPTSVVSNPPIEKSVDDDISSTLSSSELDKPIESTLENSVVLEENTTMSVEELEKNATEQHIYADESKDKPEKTVDETETEEGTVKLPYDKKLAAVNRLRSKIKELELDLHLTSRYLEELSQRYRKKMEETHQMLNSKIINMTKAFTAREQKQREQIERSHREIVALKFVVRNATMLLEKAHLRIDRQWHFHFFEVMICFIVWFLFKGKAQSTHSSARIRSTSSTCSIESNTNRRRNSIDSTPRKKEFSLPEKRTKDDLDVLHYKNNFGFPEKKSSNIEKMNKNEHKGKNKKKKKKLMFLDKQNSMTNNHHCNIAPMREI</sequence>
<dbReference type="GO" id="GO:0005737">
    <property type="term" value="C:cytoplasm"/>
    <property type="evidence" value="ECO:0007669"/>
    <property type="project" value="TreeGrafter"/>
</dbReference>
<feature type="region of interest" description="Disordered" evidence="6">
    <location>
        <begin position="458"/>
        <end position="508"/>
    </location>
</feature>
<feature type="region of interest" description="Disordered" evidence="6">
    <location>
        <begin position="705"/>
        <end position="727"/>
    </location>
</feature>